<sequence length="298" mass="33532">MRSSPRLRNFSIGRVGLNINGDLSEKEIEERVRIAERAGVRVIWIGEFEGFQDPFSVAETVSSRSQMWVGFGVLSAQKGCERIIAEVEELRKRHGDRFIVGIGAGSYQSPKEGYRKMRRCVEFLRNAEFPVVVGASSPGTASLSKEVDGVLFNSVKEEFISWLLRFTNTAFKAAYGPALILPSSNEEDLLLAAAIVFTGSKRLIAEFRFEEVAKELSKVDIMSLVRARWEGRSIAGEEGAEILFRHREFLLQNFTISGDVGEVRRRIKSLLNICDHVVLADPFFRDVDSVRRLKEVVV</sequence>
<dbReference type="HOGENOM" id="CLU_961741_0_0_2"/>
<evidence type="ECO:0000313" key="1">
    <source>
        <dbReference type="EMBL" id="AIG99013.1"/>
    </source>
</evidence>
<accession>A0A075WN96</accession>
<evidence type="ECO:0008006" key="3">
    <source>
        <dbReference type="Google" id="ProtNLM"/>
    </source>
</evidence>
<dbReference type="GO" id="GO:0016705">
    <property type="term" value="F:oxidoreductase activity, acting on paired donors, with incorporation or reduction of molecular oxygen"/>
    <property type="evidence" value="ECO:0007669"/>
    <property type="project" value="InterPro"/>
</dbReference>
<reference evidence="1 2" key="1">
    <citation type="submission" date="2013-07" db="EMBL/GenBank/DDBJ databases">
        <title>Genome of Archaeoglobus fulgidus.</title>
        <authorList>
            <person name="Fiebig A."/>
            <person name="Birkeland N.-K."/>
        </authorList>
    </citation>
    <scope>NUCLEOTIDE SEQUENCE [LARGE SCALE GENOMIC DNA]</scope>
    <source>
        <strain evidence="1 2">DSM 8774</strain>
    </source>
</reference>
<dbReference type="Proteomes" id="UP000028501">
    <property type="component" value="Chromosome"/>
</dbReference>
<dbReference type="EMBL" id="CP006577">
    <property type="protein sequence ID" value="AIG99013.1"/>
    <property type="molecule type" value="Genomic_DNA"/>
</dbReference>
<dbReference type="RefSeq" id="WP_010879515.1">
    <property type="nucleotide sequence ID" value="NZ_CP006577.1"/>
</dbReference>
<dbReference type="SUPFAM" id="SSF51679">
    <property type="entry name" value="Bacterial luciferase-like"/>
    <property type="match status" value="1"/>
</dbReference>
<dbReference type="GeneID" id="24795769"/>
<dbReference type="AlphaFoldDB" id="A0A075WN96"/>
<protein>
    <recommendedName>
        <fullName evidence="3">Luciferase-like domain-containing protein</fullName>
    </recommendedName>
</protein>
<dbReference type="InterPro" id="IPR036661">
    <property type="entry name" value="Luciferase-like_sf"/>
</dbReference>
<name>A0A075WN96_ARCFL</name>
<dbReference type="Gene3D" id="3.20.20.30">
    <property type="entry name" value="Luciferase-like domain"/>
    <property type="match status" value="1"/>
</dbReference>
<evidence type="ECO:0000313" key="2">
    <source>
        <dbReference type="Proteomes" id="UP000028501"/>
    </source>
</evidence>
<dbReference type="SMR" id="A0A075WN96"/>
<gene>
    <name evidence="1" type="ORF">AFULGI_00022880</name>
</gene>
<dbReference type="KEGG" id="afg:AFULGI_00022880"/>
<proteinExistence type="predicted"/>
<organism evidence="1 2">
    <name type="scientific">Archaeoglobus fulgidus DSM 8774</name>
    <dbReference type="NCBI Taxonomy" id="1344584"/>
    <lineage>
        <taxon>Archaea</taxon>
        <taxon>Methanobacteriati</taxon>
        <taxon>Methanobacteriota</taxon>
        <taxon>Archaeoglobi</taxon>
        <taxon>Archaeoglobales</taxon>
        <taxon>Archaeoglobaceae</taxon>
        <taxon>Archaeoglobus</taxon>
    </lineage>
</organism>